<evidence type="ECO:0000313" key="5">
    <source>
        <dbReference type="Proteomes" id="UP000578449"/>
    </source>
</evidence>
<feature type="domain" description="General stress protein 17M-like" evidence="3">
    <location>
        <begin position="32"/>
        <end position="107"/>
    </location>
</feature>
<name>A0A840PB85_9ACTN</name>
<dbReference type="InterPro" id="IPR025889">
    <property type="entry name" value="GSP17M-like_dom"/>
</dbReference>
<organism evidence="4 5">
    <name type="scientific">Thermocatellispora tengchongensis</name>
    <dbReference type="NCBI Taxonomy" id="1073253"/>
    <lineage>
        <taxon>Bacteria</taxon>
        <taxon>Bacillati</taxon>
        <taxon>Actinomycetota</taxon>
        <taxon>Actinomycetes</taxon>
        <taxon>Streptosporangiales</taxon>
        <taxon>Streptosporangiaceae</taxon>
        <taxon>Thermocatellispora</taxon>
    </lineage>
</organism>
<dbReference type="RefSeq" id="WP_185052083.1">
    <property type="nucleotide sequence ID" value="NZ_BAABIX010000068.1"/>
</dbReference>
<protein>
    <recommendedName>
        <fullName evidence="3">General stress protein 17M-like domain-containing protein</fullName>
    </recommendedName>
</protein>
<sequence length="223" mass="22958">MSVHLVRGEITMMTDPTAGLDVPVGGDRRLLVSHPDYLSAQRTVDTLSDAGFPVQNVSIVGQDLRLEEAVTGRVTNARAALTGAGSGAVFGVIVGLFLGLFTSTTGSFVALVLWAALWGAVLGAAFGFINHAFQGGKRDFASRSAIVAGRYDVLVTSAELERARQLLDGVAAATGSAQADTAVVTPPPSAGTYDPARARAQAPSAYADTPTTPSSPAPPPRRP</sequence>
<feature type="transmembrane region" description="Helical" evidence="2">
    <location>
        <begin position="107"/>
        <end position="129"/>
    </location>
</feature>
<feature type="compositionally biased region" description="Low complexity" evidence="1">
    <location>
        <begin position="198"/>
        <end position="212"/>
    </location>
</feature>
<keyword evidence="2" id="KW-1133">Transmembrane helix</keyword>
<keyword evidence="2" id="KW-0812">Transmembrane</keyword>
<evidence type="ECO:0000259" key="3">
    <source>
        <dbReference type="Pfam" id="PF11181"/>
    </source>
</evidence>
<evidence type="ECO:0000256" key="2">
    <source>
        <dbReference type="SAM" id="Phobius"/>
    </source>
</evidence>
<dbReference type="Pfam" id="PF11181">
    <property type="entry name" value="YflT"/>
    <property type="match status" value="1"/>
</dbReference>
<gene>
    <name evidence="4" type="ORF">HNP84_004857</name>
</gene>
<feature type="transmembrane region" description="Helical" evidence="2">
    <location>
        <begin position="79"/>
        <end position="101"/>
    </location>
</feature>
<keyword evidence="2" id="KW-0472">Membrane</keyword>
<accession>A0A840PB85</accession>
<dbReference type="AlphaFoldDB" id="A0A840PB85"/>
<evidence type="ECO:0000256" key="1">
    <source>
        <dbReference type="SAM" id="MobiDB-lite"/>
    </source>
</evidence>
<reference evidence="4 5" key="1">
    <citation type="submission" date="2020-08" db="EMBL/GenBank/DDBJ databases">
        <title>Genomic Encyclopedia of Type Strains, Phase IV (KMG-IV): sequencing the most valuable type-strain genomes for metagenomic binning, comparative biology and taxonomic classification.</title>
        <authorList>
            <person name="Goeker M."/>
        </authorList>
    </citation>
    <scope>NUCLEOTIDE SEQUENCE [LARGE SCALE GENOMIC DNA]</scope>
    <source>
        <strain evidence="4 5">DSM 45615</strain>
    </source>
</reference>
<dbReference type="Proteomes" id="UP000578449">
    <property type="component" value="Unassembled WGS sequence"/>
</dbReference>
<comment type="caution">
    <text evidence="4">The sequence shown here is derived from an EMBL/GenBank/DDBJ whole genome shotgun (WGS) entry which is preliminary data.</text>
</comment>
<feature type="region of interest" description="Disordered" evidence="1">
    <location>
        <begin position="178"/>
        <end position="223"/>
    </location>
</feature>
<evidence type="ECO:0000313" key="4">
    <source>
        <dbReference type="EMBL" id="MBB5135121.1"/>
    </source>
</evidence>
<feature type="compositionally biased region" description="Pro residues" evidence="1">
    <location>
        <begin position="213"/>
        <end position="223"/>
    </location>
</feature>
<dbReference type="EMBL" id="JACHGN010000010">
    <property type="protein sequence ID" value="MBB5135121.1"/>
    <property type="molecule type" value="Genomic_DNA"/>
</dbReference>
<keyword evidence="5" id="KW-1185">Reference proteome</keyword>
<proteinExistence type="predicted"/>